<dbReference type="Gene3D" id="1.10.1660.10">
    <property type="match status" value="1"/>
</dbReference>
<feature type="domain" description="HTH merR-type" evidence="4">
    <location>
        <begin position="11"/>
        <end position="80"/>
    </location>
</feature>
<dbReference type="Proteomes" id="UP000594034">
    <property type="component" value="Chromosome"/>
</dbReference>
<keyword evidence="3" id="KW-0804">Transcription</keyword>
<evidence type="ECO:0000256" key="1">
    <source>
        <dbReference type="ARBA" id="ARBA00023015"/>
    </source>
</evidence>
<keyword evidence="2" id="KW-0238">DNA-binding</keyword>
<dbReference type="InterPro" id="IPR009061">
    <property type="entry name" value="DNA-bd_dom_put_sf"/>
</dbReference>
<dbReference type="EMBL" id="CP040449">
    <property type="protein sequence ID" value="QFI55465.1"/>
    <property type="molecule type" value="Genomic_DNA"/>
</dbReference>
<dbReference type="SUPFAM" id="SSF46955">
    <property type="entry name" value="Putative DNA-binding domain"/>
    <property type="match status" value="1"/>
</dbReference>
<accession>A0A5J6X1D9</accession>
<dbReference type="InterPro" id="IPR047057">
    <property type="entry name" value="MerR_fam"/>
</dbReference>
<dbReference type="SMART" id="SM00422">
    <property type="entry name" value="HTH_MERR"/>
    <property type="match status" value="1"/>
</dbReference>
<dbReference type="GO" id="GO:0003700">
    <property type="term" value="F:DNA-binding transcription factor activity"/>
    <property type="evidence" value="ECO:0007669"/>
    <property type="project" value="InterPro"/>
</dbReference>
<evidence type="ECO:0000256" key="2">
    <source>
        <dbReference type="ARBA" id="ARBA00023125"/>
    </source>
</evidence>
<evidence type="ECO:0000313" key="5">
    <source>
        <dbReference type="EMBL" id="QFI55465.1"/>
    </source>
</evidence>
<evidence type="ECO:0000259" key="4">
    <source>
        <dbReference type="PROSITE" id="PS50937"/>
    </source>
</evidence>
<dbReference type="AlphaFoldDB" id="A0A5J6X1D9"/>
<proteinExistence type="predicted"/>
<dbReference type="GO" id="GO:0003677">
    <property type="term" value="F:DNA binding"/>
    <property type="evidence" value="ECO:0007669"/>
    <property type="project" value="UniProtKB-KW"/>
</dbReference>
<dbReference type="InterPro" id="IPR000551">
    <property type="entry name" value="MerR-type_HTH_dom"/>
</dbReference>
<sequence length="280" mass="30736">MEVQLVSDPLLYPIREVARLTGVNPVTLRAWQRRYGLVEPARTDKGHRLYSEQDIALIRRILAWLELGVSIGQVRSLLEQETPPDAPAGDHWQARVEALDAALLALNQRRLESLLGELTASYPLPLLRRQVLGPWLARLAQHQARPDGAALHAFALHFLEIYFARRLIAQDKGQPLTLAGAGRLPPLELALAAMAAREAGFSVTVLPQLSVREARLLAPRLSGPLLVLVGAGLSGELGEPWPEGTVLLGELAHLYPGQSLGAPHRESIEAWLAQRDEQEA</sequence>
<name>A0A5J6X1D9_9GAMM</name>
<evidence type="ECO:0000313" key="6">
    <source>
        <dbReference type="Proteomes" id="UP000594034"/>
    </source>
</evidence>
<dbReference type="CDD" id="cd01104">
    <property type="entry name" value="HTH_MlrA-CarA"/>
    <property type="match status" value="1"/>
</dbReference>
<organism evidence="5 6">
    <name type="scientific">Aeromonas simiae</name>
    <dbReference type="NCBI Taxonomy" id="218936"/>
    <lineage>
        <taxon>Bacteria</taxon>
        <taxon>Pseudomonadati</taxon>
        <taxon>Pseudomonadota</taxon>
        <taxon>Gammaproteobacteria</taxon>
        <taxon>Aeromonadales</taxon>
        <taxon>Aeromonadaceae</taxon>
        <taxon>Aeromonas</taxon>
    </lineage>
</organism>
<keyword evidence="6" id="KW-1185">Reference proteome</keyword>
<dbReference type="KEGG" id="asim:FE240_12670"/>
<dbReference type="PANTHER" id="PTHR30204:SF67">
    <property type="entry name" value="HTH-TYPE TRANSCRIPTIONAL REGULATOR MLRA-RELATED"/>
    <property type="match status" value="1"/>
</dbReference>
<dbReference type="PANTHER" id="PTHR30204">
    <property type="entry name" value="REDOX-CYCLING DRUG-SENSING TRANSCRIPTIONAL ACTIVATOR SOXR"/>
    <property type="match status" value="1"/>
</dbReference>
<reference evidence="5 6" key="1">
    <citation type="submission" date="2019-05" db="EMBL/GenBank/DDBJ databases">
        <title>OXA-830, a novel chromosomally encoded expanded-spectrum class D beta-lactamase in Aeromonas simiae.</title>
        <authorList>
            <person name="Zhou W."/>
            <person name="Chen Q."/>
        </authorList>
    </citation>
    <scope>NUCLEOTIDE SEQUENCE [LARGE SCALE GENOMIC DNA]</scope>
    <source>
        <strain evidence="5 6">A6</strain>
    </source>
</reference>
<gene>
    <name evidence="5" type="ORF">FE240_12670</name>
</gene>
<protein>
    <submittedName>
        <fullName evidence="5">MerR family transcriptional regulator</fullName>
    </submittedName>
</protein>
<evidence type="ECO:0000256" key="3">
    <source>
        <dbReference type="ARBA" id="ARBA00023163"/>
    </source>
</evidence>
<dbReference type="PROSITE" id="PS50937">
    <property type="entry name" value="HTH_MERR_2"/>
    <property type="match status" value="1"/>
</dbReference>
<keyword evidence="1" id="KW-0805">Transcription regulation</keyword>
<dbReference type="Pfam" id="PF13411">
    <property type="entry name" value="MerR_1"/>
    <property type="match status" value="1"/>
</dbReference>